<keyword evidence="4" id="KW-1185">Reference proteome</keyword>
<dbReference type="Gene3D" id="3.40.50.1820">
    <property type="entry name" value="alpha/beta hydrolase"/>
    <property type="match status" value="1"/>
</dbReference>
<dbReference type="GO" id="GO:0016787">
    <property type="term" value="F:hydrolase activity"/>
    <property type="evidence" value="ECO:0007669"/>
    <property type="project" value="UniProtKB-KW"/>
</dbReference>
<dbReference type="PANTHER" id="PTHR11559">
    <property type="entry name" value="CARBOXYLESTERASE"/>
    <property type="match status" value="1"/>
</dbReference>
<keyword evidence="3" id="KW-0378">Hydrolase</keyword>
<name>A0A6A6DB95_9PEZI</name>
<feature type="signal peptide" evidence="1">
    <location>
        <begin position="1"/>
        <end position="16"/>
    </location>
</feature>
<feature type="domain" description="Carboxylesterase type B" evidence="2">
    <location>
        <begin position="414"/>
        <end position="522"/>
    </location>
</feature>
<dbReference type="InterPro" id="IPR050309">
    <property type="entry name" value="Type-B_Carboxylest/Lipase"/>
</dbReference>
<dbReference type="OrthoDB" id="408631at2759"/>
<proteinExistence type="predicted"/>
<feature type="domain" description="Carboxylesterase type B" evidence="2">
    <location>
        <begin position="48"/>
        <end position="398"/>
    </location>
</feature>
<evidence type="ECO:0000313" key="3">
    <source>
        <dbReference type="EMBL" id="KAF2176824.1"/>
    </source>
</evidence>
<evidence type="ECO:0000259" key="2">
    <source>
        <dbReference type="Pfam" id="PF00135"/>
    </source>
</evidence>
<organism evidence="3 4">
    <name type="scientific">Zopfia rhizophila CBS 207.26</name>
    <dbReference type="NCBI Taxonomy" id="1314779"/>
    <lineage>
        <taxon>Eukaryota</taxon>
        <taxon>Fungi</taxon>
        <taxon>Dikarya</taxon>
        <taxon>Ascomycota</taxon>
        <taxon>Pezizomycotina</taxon>
        <taxon>Dothideomycetes</taxon>
        <taxon>Dothideomycetes incertae sedis</taxon>
        <taxon>Zopfiaceae</taxon>
        <taxon>Zopfia</taxon>
    </lineage>
</organism>
<sequence length="542" mass="57387">MASVILLLSQILLATANVSRSSHETHLPSPLTINTTSGVFVPYFPGTHPGVASFPDIPYAQNPTGPLRFAPPVPARPHGDGVVNATSLPAGCFQYVPPYIRGTVGVTAQKAAEFQRGDYTNTTEDCLRLSIFAPRAAVERAASRTSEKQDNGSKDLLPVVVWIHGGGFAFGGTNVPYQLAPNWVQRSQSHIVVQAQYRLNLLGLPNAAGLASNQSANHNLNLALLDQRLAVEWVRDNIARLGGDPGRITLWGESAGAYGVDGYLFAWAKDTIVAGVIANSGNALAIESTTVDASNHSSFSQAASRLGCGGLSPADELACMRAVPASAIQAYIQGPLSTGDAGDDALTFGTVVDNVTIFTDYAGRIARSQFAAGVPVLIGTNTNEGAAVVPYDFPGSEMATQLPAALAQMAQAFDLNLQCTTLREVGLRAKAGATTYQYLYGGNFSDVSPRPWLGAYHTAELPMVFGTYGTEGPVTEFERRVSESMQDLYLAFVKDPNNGLRKAGWPAATGMGEKTEVMKWAADGEVGKLVDVDGLRDECMEG</sequence>
<dbReference type="EMBL" id="ML994700">
    <property type="protein sequence ID" value="KAF2176824.1"/>
    <property type="molecule type" value="Genomic_DNA"/>
</dbReference>
<dbReference type="InterPro" id="IPR002018">
    <property type="entry name" value="CarbesteraseB"/>
</dbReference>
<keyword evidence="1" id="KW-0732">Signal</keyword>
<accession>A0A6A6DB95</accession>
<dbReference type="AlphaFoldDB" id="A0A6A6DB95"/>
<dbReference type="Proteomes" id="UP000800200">
    <property type="component" value="Unassembled WGS sequence"/>
</dbReference>
<feature type="chain" id="PRO_5025350232" evidence="1">
    <location>
        <begin position="17"/>
        <end position="542"/>
    </location>
</feature>
<evidence type="ECO:0000256" key="1">
    <source>
        <dbReference type="SAM" id="SignalP"/>
    </source>
</evidence>
<evidence type="ECO:0000313" key="4">
    <source>
        <dbReference type="Proteomes" id="UP000800200"/>
    </source>
</evidence>
<reference evidence="3" key="1">
    <citation type="journal article" date="2020" name="Stud. Mycol.">
        <title>101 Dothideomycetes genomes: a test case for predicting lifestyles and emergence of pathogens.</title>
        <authorList>
            <person name="Haridas S."/>
            <person name="Albert R."/>
            <person name="Binder M."/>
            <person name="Bloem J."/>
            <person name="Labutti K."/>
            <person name="Salamov A."/>
            <person name="Andreopoulos B."/>
            <person name="Baker S."/>
            <person name="Barry K."/>
            <person name="Bills G."/>
            <person name="Bluhm B."/>
            <person name="Cannon C."/>
            <person name="Castanera R."/>
            <person name="Culley D."/>
            <person name="Daum C."/>
            <person name="Ezra D."/>
            <person name="Gonzalez J."/>
            <person name="Henrissat B."/>
            <person name="Kuo A."/>
            <person name="Liang C."/>
            <person name="Lipzen A."/>
            <person name="Lutzoni F."/>
            <person name="Magnuson J."/>
            <person name="Mondo S."/>
            <person name="Nolan M."/>
            <person name="Ohm R."/>
            <person name="Pangilinan J."/>
            <person name="Park H.-J."/>
            <person name="Ramirez L."/>
            <person name="Alfaro M."/>
            <person name="Sun H."/>
            <person name="Tritt A."/>
            <person name="Yoshinaga Y."/>
            <person name="Zwiers L.-H."/>
            <person name="Turgeon B."/>
            <person name="Goodwin S."/>
            <person name="Spatafora J."/>
            <person name="Crous P."/>
            <person name="Grigoriev I."/>
        </authorList>
    </citation>
    <scope>NUCLEOTIDE SEQUENCE</scope>
    <source>
        <strain evidence="3">CBS 207.26</strain>
    </source>
</reference>
<gene>
    <name evidence="3" type="ORF">K469DRAFT_678104</name>
</gene>
<dbReference type="InterPro" id="IPR029058">
    <property type="entry name" value="AB_hydrolase_fold"/>
</dbReference>
<protein>
    <submittedName>
        <fullName evidence="3">Alpha/beta-hydrolase</fullName>
    </submittedName>
</protein>
<dbReference type="SUPFAM" id="SSF53474">
    <property type="entry name" value="alpha/beta-Hydrolases"/>
    <property type="match status" value="1"/>
</dbReference>
<dbReference type="Pfam" id="PF00135">
    <property type="entry name" value="COesterase"/>
    <property type="match status" value="2"/>
</dbReference>